<feature type="compositionally biased region" description="Low complexity" evidence="1">
    <location>
        <begin position="183"/>
        <end position="202"/>
    </location>
</feature>
<evidence type="ECO:0000256" key="1">
    <source>
        <dbReference type="SAM" id="MobiDB-lite"/>
    </source>
</evidence>
<evidence type="ECO:0000313" key="4">
    <source>
        <dbReference type="Proteomes" id="UP000031192"/>
    </source>
</evidence>
<feature type="region of interest" description="Disordered" evidence="1">
    <location>
        <begin position="276"/>
        <end position="325"/>
    </location>
</feature>
<dbReference type="EMBL" id="AZNH01000052">
    <property type="protein sequence ID" value="KID83808.1"/>
    <property type="molecule type" value="Genomic_DNA"/>
</dbReference>
<keyword evidence="2" id="KW-1133">Transmembrane helix</keyword>
<name>A0A0B4GMJ2_METGA</name>
<dbReference type="OrthoDB" id="4849731at2759"/>
<feature type="region of interest" description="Disordered" evidence="1">
    <location>
        <begin position="183"/>
        <end position="218"/>
    </location>
</feature>
<accession>A0A0B4GMJ2</accession>
<reference evidence="3 4" key="1">
    <citation type="journal article" date="2014" name="Proc. Natl. Acad. Sci. U.S.A.">
        <title>Trajectory and genomic determinants of fungal-pathogen speciation and host adaptation.</title>
        <authorList>
            <person name="Hu X."/>
            <person name="Xiao G."/>
            <person name="Zheng P."/>
            <person name="Shang Y."/>
            <person name="Su Y."/>
            <person name="Zhang X."/>
            <person name="Liu X."/>
            <person name="Zhan S."/>
            <person name="St Leger R.J."/>
            <person name="Wang C."/>
        </authorList>
    </citation>
    <scope>NUCLEOTIDE SEQUENCE [LARGE SCALE GENOMIC DNA]</scope>
    <source>
        <strain evidence="3 4">ARSEF 977</strain>
    </source>
</reference>
<keyword evidence="4" id="KW-1185">Reference proteome</keyword>
<comment type="caution">
    <text evidence="3">The sequence shown here is derived from an EMBL/GenBank/DDBJ whole genome shotgun (WGS) entry which is preliminary data.</text>
</comment>
<feature type="compositionally biased region" description="Pro residues" evidence="1">
    <location>
        <begin position="203"/>
        <end position="213"/>
    </location>
</feature>
<feature type="compositionally biased region" description="Basic and acidic residues" evidence="1">
    <location>
        <begin position="316"/>
        <end position="325"/>
    </location>
</feature>
<dbReference type="Proteomes" id="UP000031192">
    <property type="component" value="Unassembled WGS sequence"/>
</dbReference>
<dbReference type="AlphaFoldDB" id="A0A0B4GMJ2"/>
<protein>
    <submittedName>
        <fullName evidence="3">Uncharacterized protein</fullName>
    </submittedName>
</protein>
<keyword evidence="2" id="KW-0812">Transmembrane</keyword>
<organism evidence="3 4">
    <name type="scientific">Metarhizium guizhouense (strain ARSEF 977)</name>
    <dbReference type="NCBI Taxonomy" id="1276136"/>
    <lineage>
        <taxon>Eukaryota</taxon>
        <taxon>Fungi</taxon>
        <taxon>Dikarya</taxon>
        <taxon>Ascomycota</taxon>
        <taxon>Pezizomycotina</taxon>
        <taxon>Sordariomycetes</taxon>
        <taxon>Hypocreomycetidae</taxon>
        <taxon>Hypocreales</taxon>
        <taxon>Clavicipitaceae</taxon>
        <taxon>Metarhizium</taxon>
    </lineage>
</organism>
<proteinExistence type="predicted"/>
<dbReference type="HOGENOM" id="CLU_070125_0_0_1"/>
<sequence>MVSSRRYALVALVVSRKHPLASARSMLQPTTELQPQETYQAGPSPTIAAVPHDHLAIFGRATTSPAQLHTCGYLYGDANQAFTCGGSYFCATYSQYKAFGCCTTTSPCKFPTTCLPLESSAAASGADLSYTLYCSNTASPFCAIVQYADSSFLGYTFQRCATAATTFPIYYHATETTSSDTTTIGYTLTTSSTTSTSTTTTTTPPPPPPPPPNSSSTPVGAIVGGVIGGLAGLSILGLSAFMLLRRRRKKRAFSPTQQPFVSEYSYASGYPVSSVTESVTSTPFQGPGPAYSPSSVGHAHGGQHWSQAHEMPTGPPEREAHELAT</sequence>
<feature type="transmembrane region" description="Helical" evidence="2">
    <location>
        <begin position="219"/>
        <end position="244"/>
    </location>
</feature>
<evidence type="ECO:0000313" key="3">
    <source>
        <dbReference type="EMBL" id="KID83808.1"/>
    </source>
</evidence>
<keyword evidence="2" id="KW-0472">Membrane</keyword>
<evidence type="ECO:0000256" key="2">
    <source>
        <dbReference type="SAM" id="Phobius"/>
    </source>
</evidence>
<gene>
    <name evidence="3" type="ORF">MGU_08893</name>
</gene>